<sequence length="700" mass="74656">MGAAEEGGRDGGVGNSIASGTFSGPVVQARDVHVHMPANAPLPVPRQLLPVPHHFTDRIDELAELDDLLASADDPGAGPPLIVVNGPAGIGKTALVSRWLRTREAGFPDGQLYADLYGHAAEGPADPAEVLGQFLRALGVAAPPAGLAEQASLWRTVTARLRVAVMLDSAFTAAQIRPLLPGGSGALVVVTSRRRLTGLRLDGAAFFRLAALDPAAGLELLTRGVGAERVAGERTAVEQVVELCAGVPLAVCLAAARLAARPRQPIAALADSLAPDADRLAALEVEGEITVSKALDASYAVLDPKAARLYRTLGTLPVPTFDTRTAAAGCAESEQWAERRLDELIEANLVEDIGPDTFRFHDLVRVHARSCAEIHDGEDARTEALRRVADWYLRTTTAAEQLITPAQFTLPRTYAHPSSLPAPFTAEKGALDWLDAHRHHLMALLRTAAGRGWHATAWQLVDAMWPLFLRLRYYDLWAEAHTIGLAAARADGHAEAERQMLNSGAIGLSAAGRVEEAADWYARSLEAARAAGDVRDEGQAQLGLGSCRMAAGRLEEAVRHLDLAVRVWEECGYRRGVALAGILLGETALRRGDPGTAIPLFEEARRILIEVADPHDATRALAFLGRAHAQGGEHALGTAELTEALEAFRASGALHWQARTLEMLGRGAQEQGADSQARGHMAEARSLYEVTSPADARRLE</sequence>
<dbReference type="Gene3D" id="1.25.40.10">
    <property type="entry name" value="Tetratricopeptide repeat domain"/>
    <property type="match status" value="1"/>
</dbReference>
<evidence type="ECO:0000313" key="3">
    <source>
        <dbReference type="Proteomes" id="UP000276379"/>
    </source>
</evidence>
<evidence type="ECO:0000256" key="1">
    <source>
        <dbReference type="SAM" id="MobiDB-lite"/>
    </source>
</evidence>
<dbReference type="EMBL" id="PDES01000009">
    <property type="protein sequence ID" value="RRQ84673.1"/>
    <property type="molecule type" value="Genomic_DNA"/>
</dbReference>
<dbReference type="PANTHER" id="PTHR47691">
    <property type="entry name" value="REGULATOR-RELATED"/>
    <property type="match status" value="1"/>
</dbReference>
<dbReference type="AlphaFoldDB" id="A0A3R8QFV7"/>
<evidence type="ECO:0000313" key="2">
    <source>
        <dbReference type="EMBL" id="RRQ84673.1"/>
    </source>
</evidence>
<dbReference type="PANTHER" id="PTHR47691:SF3">
    <property type="entry name" value="HTH-TYPE TRANSCRIPTIONAL REGULATOR RV0890C-RELATED"/>
    <property type="match status" value="1"/>
</dbReference>
<dbReference type="Gene3D" id="3.40.50.300">
    <property type="entry name" value="P-loop containing nucleotide triphosphate hydrolases"/>
    <property type="match status" value="1"/>
</dbReference>
<dbReference type="InterPro" id="IPR027417">
    <property type="entry name" value="P-loop_NTPase"/>
</dbReference>
<dbReference type="SUPFAM" id="SSF52540">
    <property type="entry name" value="P-loop containing nucleoside triphosphate hydrolases"/>
    <property type="match status" value="1"/>
</dbReference>
<reference evidence="2 3" key="1">
    <citation type="submission" date="2017-10" db="EMBL/GenBank/DDBJ databases">
        <title>Draft genome of actinobacteria isolated from guarana (Paullinia cupana (Mart.) Ducke.</title>
        <authorList>
            <person name="Siqueira K.A."/>
            <person name="Liotti R.G."/>
            <person name="Mendes T.A."/>
            <person name="Soares M.A."/>
        </authorList>
    </citation>
    <scope>NUCLEOTIDE SEQUENCE [LARGE SCALE GENOMIC DNA]</scope>
    <source>
        <strain evidence="2 3">199</strain>
    </source>
</reference>
<proteinExistence type="predicted"/>
<dbReference type="Pfam" id="PF13424">
    <property type="entry name" value="TPR_12"/>
    <property type="match status" value="1"/>
</dbReference>
<organism evidence="2 3">
    <name type="scientific">Streptomyces griseofuscus</name>
    <dbReference type="NCBI Taxonomy" id="146922"/>
    <lineage>
        <taxon>Bacteria</taxon>
        <taxon>Bacillati</taxon>
        <taxon>Actinomycetota</taxon>
        <taxon>Actinomycetes</taxon>
        <taxon>Kitasatosporales</taxon>
        <taxon>Streptomycetaceae</taxon>
        <taxon>Streptomyces</taxon>
    </lineage>
</organism>
<comment type="caution">
    <text evidence="2">The sequence shown here is derived from an EMBL/GenBank/DDBJ whole genome shotgun (WGS) entry which is preliminary data.</text>
</comment>
<dbReference type="InterPro" id="IPR011990">
    <property type="entry name" value="TPR-like_helical_dom_sf"/>
</dbReference>
<gene>
    <name evidence="2" type="ORF">CQW44_21660</name>
</gene>
<feature type="region of interest" description="Disordered" evidence="1">
    <location>
        <begin position="667"/>
        <end position="700"/>
    </location>
</feature>
<accession>A0A3R8QFV7</accession>
<dbReference type="SUPFAM" id="SSF48452">
    <property type="entry name" value="TPR-like"/>
    <property type="match status" value="1"/>
</dbReference>
<dbReference type="RefSeq" id="WP_125214069.1">
    <property type="nucleotide sequence ID" value="NZ_PDES01000009.1"/>
</dbReference>
<dbReference type="Proteomes" id="UP000276379">
    <property type="component" value="Unassembled WGS sequence"/>
</dbReference>
<name>A0A3R8QFV7_9ACTN</name>
<keyword evidence="3" id="KW-1185">Reference proteome</keyword>
<protein>
    <submittedName>
        <fullName evidence="2">Regulator</fullName>
    </submittedName>
</protein>